<evidence type="ECO:0000313" key="2">
    <source>
        <dbReference type="EMBL" id="GHC72799.1"/>
    </source>
</evidence>
<dbReference type="EMBL" id="BMYK01000002">
    <property type="protein sequence ID" value="GHC72799.1"/>
    <property type="molecule type" value="Genomic_DNA"/>
</dbReference>
<reference evidence="3" key="1">
    <citation type="journal article" date="2019" name="Int. J. Syst. Evol. Microbiol.">
        <title>The Global Catalogue of Microorganisms (GCM) 10K type strain sequencing project: providing services to taxonomists for standard genome sequencing and annotation.</title>
        <authorList>
            <consortium name="The Broad Institute Genomics Platform"/>
            <consortium name="The Broad Institute Genome Sequencing Center for Infectious Disease"/>
            <person name="Wu L."/>
            <person name="Ma J."/>
        </authorList>
    </citation>
    <scope>NUCLEOTIDE SEQUENCE [LARGE SCALE GENOMIC DNA]</scope>
    <source>
        <strain evidence="3">KCTC 23314</strain>
    </source>
</reference>
<evidence type="ECO:0000313" key="3">
    <source>
        <dbReference type="Proteomes" id="UP000626210"/>
    </source>
</evidence>
<evidence type="ECO:0000256" key="1">
    <source>
        <dbReference type="SAM" id="MobiDB-lite"/>
    </source>
</evidence>
<feature type="region of interest" description="Disordered" evidence="1">
    <location>
        <begin position="32"/>
        <end position="51"/>
    </location>
</feature>
<name>A0ABQ3FXX5_9BURK</name>
<protein>
    <submittedName>
        <fullName evidence="2">Uncharacterized protein</fullName>
    </submittedName>
</protein>
<accession>A0ABQ3FXX5</accession>
<keyword evidence="3" id="KW-1185">Reference proteome</keyword>
<gene>
    <name evidence="2" type="ORF">GCM10007320_08920</name>
</gene>
<proteinExistence type="predicted"/>
<organism evidence="2 3">
    <name type="scientific">Pseudorhodoferax aquiterrae</name>
    <dbReference type="NCBI Taxonomy" id="747304"/>
    <lineage>
        <taxon>Bacteria</taxon>
        <taxon>Pseudomonadati</taxon>
        <taxon>Pseudomonadota</taxon>
        <taxon>Betaproteobacteria</taxon>
        <taxon>Burkholderiales</taxon>
        <taxon>Comamonadaceae</taxon>
    </lineage>
</organism>
<sequence>MSEHAFAIPATWDDGTRRSAHPVFRWAYLVPSGRTSTPPRKRGPRAQPKTISLPGTLALDAAGRRTVSLTPNERAMSVSRATPSVFRAPTTEETV</sequence>
<comment type="caution">
    <text evidence="2">The sequence shown here is derived from an EMBL/GenBank/DDBJ whole genome shotgun (WGS) entry which is preliminary data.</text>
</comment>
<feature type="region of interest" description="Disordered" evidence="1">
    <location>
        <begin position="71"/>
        <end position="95"/>
    </location>
</feature>
<dbReference type="Proteomes" id="UP000626210">
    <property type="component" value="Unassembled WGS sequence"/>
</dbReference>